<dbReference type="Proteomes" id="UP000761264">
    <property type="component" value="Unassembled WGS sequence"/>
</dbReference>
<dbReference type="Gene3D" id="3.40.190.10">
    <property type="entry name" value="Periplasmic binding protein-like II"/>
    <property type="match status" value="1"/>
</dbReference>
<proteinExistence type="inferred from homology"/>
<dbReference type="AlphaFoldDB" id="A0A967KF63"/>
<dbReference type="InterPro" id="IPR000914">
    <property type="entry name" value="SBP_5_dom"/>
</dbReference>
<dbReference type="Gene3D" id="3.10.105.10">
    <property type="entry name" value="Dipeptide-binding Protein, Domain 3"/>
    <property type="match status" value="1"/>
</dbReference>
<dbReference type="GO" id="GO:1904680">
    <property type="term" value="F:peptide transmembrane transporter activity"/>
    <property type="evidence" value="ECO:0007669"/>
    <property type="project" value="TreeGrafter"/>
</dbReference>
<gene>
    <name evidence="7" type="ORF">HBA54_27045</name>
</gene>
<dbReference type="SUPFAM" id="SSF53850">
    <property type="entry name" value="Periplasmic binding protein-like II"/>
    <property type="match status" value="1"/>
</dbReference>
<sequence length="527" mass="57442">MRFTTKSLLLSGSILAAAMAFGPGATAWAQEATFVMASNDVGAPSYDPIRGTKLNAATSLIYDRMVIQDADQSFHGQLATEWESTADGMAWTFKLRPGVTFHDGEPFNAATIVWWVPQFAGTENAFMTDAIESVEVIDDLTVKFVMKNPDPNLLSNMASIFMGIPSPKAYDAMGTDYGVTGAVGSGPFTLQSFTIGQETVLASNEAYAWASNLSENQGPPHIKTLTVREIPEDSTAFLELRTGGVDMLLSVPTDFLPQLEAEDSIAVGTLPGTGIFYIPINTTVAPFTDIKVREATALAVNQKEILDNLFGGIGSEANNFLISSLLAADVDPALNISHNPDRANELLEEAGWAMGSDGVREKDGTRLQVALWTQNGTEFKRVTEVVQAQLKAVGIGADITVFDSATINDQYRKGNEHQLAVRSYSWANADIIDWFFAGSRLGYPNVSMWNDPKAEVLNKTAMTGSRTWEERVANFKAYHEYVLSQFVFAPIYQPVQIHAYSKDNITLPETVRGTRLQSQTVVDITVN</sequence>
<dbReference type="PANTHER" id="PTHR30290">
    <property type="entry name" value="PERIPLASMIC BINDING COMPONENT OF ABC TRANSPORTER"/>
    <property type="match status" value="1"/>
</dbReference>
<dbReference type="GO" id="GO:0043190">
    <property type="term" value="C:ATP-binding cassette (ABC) transporter complex"/>
    <property type="evidence" value="ECO:0007669"/>
    <property type="project" value="InterPro"/>
</dbReference>
<evidence type="ECO:0000313" key="7">
    <source>
        <dbReference type="EMBL" id="NIA72254.1"/>
    </source>
</evidence>
<organism evidence="7 8">
    <name type="scientific">Pelagibius litoralis</name>
    <dbReference type="NCBI Taxonomy" id="374515"/>
    <lineage>
        <taxon>Bacteria</taxon>
        <taxon>Pseudomonadati</taxon>
        <taxon>Pseudomonadota</taxon>
        <taxon>Alphaproteobacteria</taxon>
        <taxon>Rhodospirillales</taxon>
        <taxon>Rhodovibrionaceae</taxon>
        <taxon>Pelagibius</taxon>
    </lineage>
</organism>
<dbReference type="InterPro" id="IPR039424">
    <property type="entry name" value="SBP_5"/>
</dbReference>
<evidence type="ECO:0000313" key="8">
    <source>
        <dbReference type="Proteomes" id="UP000761264"/>
    </source>
</evidence>
<keyword evidence="8" id="KW-1185">Reference proteome</keyword>
<keyword evidence="4 5" id="KW-0732">Signal</keyword>
<evidence type="ECO:0000256" key="1">
    <source>
        <dbReference type="ARBA" id="ARBA00004418"/>
    </source>
</evidence>
<evidence type="ECO:0000256" key="5">
    <source>
        <dbReference type="SAM" id="SignalP"/>
    </source>
</evidence>
<dbReference type="PIRSF" id="PIRSF002741">
    <property type="entry name" value="MppA"/>
    <property type="match status" value="1"/>
</dbReference>
<evidence type="ECO:0000256" key="3">
    <source>
        <dbReference type="ARBA" id="ARBA00022448"/>
    </source>
</evidence>
<comment type="similarity">
    <text evidence="2">Belongs to the bacterial solute-binding protein 5 family.</text>
</comment>
<dbReference type="EMBL" id="JAAQPH010000037">
    <property type="protein sequence ID" value="NIA72254.1"/>
    <property type="molecule type" value="Genomic_DNA"/>
</dbReference>
<feature type="chain" id="PRO_5037099170" evidence="5">
    <location>
        <begin position="30"/>
        <end position="527"/>
    </location>
</feature>
<accession>A0A967KF63</accession>
<dbReference type="GO" id="GO:0015833">
    <property type="term" value="P:peptide transport"/>
    <property type="evidence" value="ECO:0007669"/>
    <property type="project" value="TreeGrafter"/>
</dbReference>
<dbReference type="RefSeq" id="WP_167231302.1">
    <property type="nucleotide sequence ID" value="NZ_JAAQPH010000037.1"/>
</dbReference>
<dbReference type="PANTHER" id="PTHR30290:SF9">
    <property type="entry name" value="OLIGOPEPTIDE-BINDING PROTEIN APPA"/>
    <property type="match status" value="1"/>
</dbReference>
<comment type="caution">
    <text evidence="7">The sequence shown here is derived from an EMBL/GenBank/DDBJ whole genome shotgun (WGS) entry which is preliminary data.</text>
</comment>
<dbReference type="Pfam" id="PF00496">
    <property type="entry name" value="SBP_bac_5"/>
    <property type="match status" value="1"/>
</dbReference>
<protein>
    <submittedName>
        <fullName evidence="7">ABC transporter substrate-binding protein</fullName>
    </submittedName>
</protein>
<comment type="subcellular location">
    <subcellularLocation>
        <location evidence="1">Periplasm</location>
    </subcellularLocation>
</comment>
<evidence type="ECO:0000256" key="4">
    <source>
        <dbReference type="ARBA" id="ARBA00022729"/>
    </source>
</evidence>
<feature type="signal peptide" evidence="5">
    <location>
        <begin position="1"/>
        <end position="29"/>
    </location>
</feature>
<feature type="domain" description="Solute-binding protein family 5" evidence="6">
    <location>
        <begin position="74"/>
        <end position="429"/>
    </location>
</feature>
<reference evidence="7" key="1">
    <citation type="submission" date="2020-03" db="EMBL/GenBank/DDBJ databases">
        <title>Genome of Pelagibius litoralis DSM 21314T.</title>
        <authorList>
            <person name="Wang G."/>
        </authorList>
    </citation>
    <scope>NUCLEOTIDE SEQUENCE</scope>
    <source>
        <strain evidence="7">DSM 21314</strain>
    </source>
</reference>
<evidence type="ECO:0000259" key="6">
    <source>
        <dbReference type="Pfam" id="PF00496"/>
    </source>
</evidence>
<dbReference type="InterPro" id="IPR030678">
    <property type="entry name" value="Peptide/Ni-bd"/>
</dbReference>
<dbReference type="GO" id="GO:0030288">
    <property type="term" value="C:outer membrane-bounded periplasmic space"/>
    <property type="evidence" value="ECO:0007669"/>
    <property type="project" value="UniProtKB-ARBA"/>
</dbReference>
<name>A0A967KF63_9PROT</name>
<evidence type="ECO:0000256" key="2">
    <source>
        <dbReference type="ARBA" id="ARBA00005695"/>
    </source>
</evidence>
<keyword evidence="3" id="KW-0813">Transport</keyword>